<dbReference type="Pfam" id="PF01557">
    <property type="entry name" value="FAA_hydrolase"/>
    <property type="match status" value="1"/>
</dbReference>
<dbReference type="Gene3D" id="3.90.850.10">
    <property type="entry name" value="Fumarylacetoacetase-like, C-terminal domain"/>
    <property type="match status" value="1"/>
</dbReference>
<dbReference type="SUPFAM" id="SSF56529">
    <property type="entry name" value="FAH"/>
    <property type="match status" value="1"/>
</dbReference>
<comment type="caution">
    <text evidence="3">The sequence shown here is derived from an EMBL/GenBank/DDBJ whole genome shotgun (WGS) entry which is preliminary data.</text>
</comment>
<dbReference type="RefSeq" id="WP_307689727.1">
    <property type="nucleotide sequence ID" value="NZ_JAUSRO010000006.1"/>
</dbReference>
<evidence type="ECO:0000256" key="1">
    <source>
        <dbReference type="ARBA" id="ARBA00023239"/>
    </source>
</evidence>
<accession>A0ABT9S6C3</accession>
<keyword evidence="4" id="KW-1185">Reference proteome</keyword>
<dbReference type="PANTHER" id="PTHR30143:SF0">
    <property type="entry name" value="2-KETO-4-PENTENOATE HYDRATASE"/>
    <property type="match status" value="1"/>
</dbReference>
<dbReference type="InterPro" id="IPR036663">
    <property type="entry name" value="Fumarylacetoacetase_C_sf"/>
</dbReference>
<reference evidence="3 4" key="1">
    <citation type="submission" date="2023-07" db="EMBL/GenBank/DDBJ databases">
        <title>Sorghum-associated microbial communities from plants grown in Nebraska, USA.</title>
        <authorList>
            <person name="Schachtman D."/>
        </authorList>
    </citation>
    <scope>NUCLEOTIDE SEQUENCE [LARGE SCALE GENOMIC DNA]</scope>
    <source>
        <strain evidence="3 4">DS1607</strain>
    </source>
</reference>
<gene>
    <name evidence="3" type="ORF">J2W36_002155</name>
</gene>
<feature type="domain" description="Fumarylacetoacetase-like C-terminal" evidence="2">
    <location>
        <begin position="99"/>
        <end position="238"/>
    </location>
</feature>
<name>A0ABT9S6C3_9BURK</name>
<proteinExistence type="predicted"/>
<sequence>MSLAPALQAVCAALVAARRTGIAADERALPDTPLTADEAYAVQEHVARELGWNTGEDAPSHWKGGGPGAGSTAVFARLPPPWVQSSPGEFAARDFHRKGIEIEIAFRLARDITAVDLAARSAHDPAAFIDAMAVSIELVDFRWQGCERAPASLRMADLQSNGALVVGDWVPLRPVDWSRQVATLEVDGAQVGRYQGAHPAGDPLWFATQWLAHGVARHDRLAAGSVLTTGSWCGMVWLDGPANARAVFDGIGEATLKLV</sequence>
<dbReference type="Proteomes" id="UP001226867">
    <property type="component" value="Unassembled WGS sequence"/>
</dbReference>
<dbReference type="PANTHER" id="PTHR30143">
    <property type="entry name" value="ACID HYDRATASE"/>
    <property type="match status" value="1"/>
</dbReference>
<protein>
    <submittedName>
        <fullName evidence="3">2-keto-4-pentenoate hydratase</fullName>
    </submittedName>
</protein>
<evidence type="ECO:0000259" key="2">
    <source>
        <dbReference type="Pfam" id="PF01557"/>
    </source>
</evidence>
<dbReference type="InterPro" id="IPR011234">
    <property type="entry name" value="Fumarylacetoacetase-like_C"/>
</dbReference>
<dbReference type="EMBL" id="JAUSRO010000006">
    <property type="protein sequence ID" value="MDP9899904.1"/>
    <property type="molecule type" value="Genomic_DNA"/>
</dbReference>
<keyword evidence="1" id="KW-0456">Lyase</keyword>
<evidence type="ECO:0000313" key="4">
    <source>
        <dbReference type="Proteomes" id="UP001226867"/>
    </source>
</evidence>
<dbReference type="InterPro" id="IPR050772">
    <property type="entry name" value="Hydratase-Decarb/MhpD_sf"/>
</dbReference>
<evidence type="ECO:0000313" key="3">
    <source>
        <dbReference type="EMBL" id="MDP9899904.1"/>
    </source>
</evidence>
<organism evidence="3 4">
    <name type="scientific">Variovorax ginsengisoli</name>
    <dbReference type="NCBI Taxonomy" id="363844"/>
    <lineage>
        <taxon>Bacteria</taxon>
        <taxon>Pseudomonadati</taxon>
        <taxon>Pseudomonadota</taxon>
        <taxon>Betaproteobacteria</taxon>
        <taxon>Burkholderiales</taxon>
        <taxon>Comamonadaceae</taxon>
        <taxon>Variovorax</taxon>
    </lineage>
</organism>